<evidence type="ECO:0000256" key="1">
    <source>
        <dbReference type="ARBA" id="ARBA00004141"/>
    </source>
</evidence>
<feature type="transmembrane region" description="Helical" evidence="7">
    <location>
        <begin position="37"/>
        <end position="55"/>
    </location>
</feature>
<dbReference type="PANTHER" id="PTHR20855">
    <property type="entry name" value="ADIPOR/PROGESTIN RECEPTOR-RELATED"/>
    <property type="match status" value="1"/>
</dbReference>
<protein>
    <submittedName>
        <fullName evidence="8">Uu.00g083050.m01.CDS01</fullName>
    </submittedName>
</protein>
<keyword evidence="6" id="KW-0862">Zinc</keyword>
<dbReference type="GO" id="GO:0038023">
    <property type="term" value="F:signaling receptor activity"/>
    <property type="evidence" value="ECO:0007669"/>
    <property type="project" value="TreeGrafter"/>
</dbReference>
<keyword evidence="5 7" id="KW-0472">Membrane</keyword>
<proteinExistence type="inferred from homology"/>
<keyword evidence="6" id="KW-0479">Metal-binding</keyword>
<evidence type="ECO:0000256" key="3">
    <source>
        <dbReference type="ARBA" id="ARBA00022692"/>
    </source>
</evidence>
<evidence type="ECO:0000313" key="8">
    <source>
        <dbReference type="EMBL" id="CAJ2507119.1"/>
    </source>
</evidence>
<organism evidence="8 9">
    <name type="scientific">Anthostomella pinea</name>
    <dbReference type="NCBI Taxonomy" id="933095"/>
    <lineage>
        <taxon>Eukaryota</taxon>
        <taxon>Fungi</taxon>
        <taxon>Dikarya</taxon>
        <taxon>Ascomycota</taxon>
        <taxon>Pezizomycotina</taxon>
        <taxon>Sordariomycetes</taxon>
        <taxon>Xylariomycetidae</taxon>
        <taxon>Xylariales</taxon>
        <taxon>Xylariaceae</taxon>
        <taxon>Anthostomella</taxon>
    </lineage>
</organism>
<comment type="caution">
    <text evidence="8">The sequence shown here is derived from an EMBL/GenBank/DDBJ whole genome shotgun (WGS) entry which is preliminary data.</text>
</comment>
<accession>A0AAI8VLH7</accession>
<dbReference type="InterPro" id="IPR004254">
    <property type="entry name" value="AdipoR/HlyIII-related"/>
</dbReference>
<keyword evidence="9" id="KW-1185">Reference proteome</keyword>
<feature type="transmembrane region" description="Helical" evidence="7">
    <location>
        <begin position="101"/>
        <end position="121"/>
    </location>
</feature>
<gene>
    <name evidence="8" type="ORF">KHLLAP_LOCUS7587</name>
</gene>
<feature type="binding site" evidence="6">
    <location>
        <position position="143"/>
    </location>
    <ligand>
        <name>Zn(2+)</name>
        <dbReference type="ChEBI" id="CHEBI:29105"/>
    </ligand>
</feature>
<reference evidence="8" key="1">
    <citation type="submission" date="2023-10" db="EMBL/GenBank/DDBJ databases">
        <authorList>
            <person name="Hackl T."/>
        </authorList>
    </citation>
    <scope>NUCLEOTIDE SEQUENCE</scope>
</reference>
<dbReference type="EMBL" id="CAUWAG010000010">
    <property type="protein sequence ID" value="CAJ2507119.1"/>
    <property type="molecule type" value="Genomic_DNA"/>
</dbReference>
<sequence>MVSARHHVRLPGHHPADVGSTIPLIYYGFPGDTSVQVAYWTITTLLAALCSLATFHPSIGGPHLGHVRAIIFGAFGFGSFIVPIVHGVLRFGLAEQRRRMGLGWIALTAVFNATGVLFYVLKFPERWYTRRFDIWGASHQIMHAMVVIAAFAYTKAVLCMQTTRNELQ</sequence>
<keyword evidence="3 7" id="KW-0812">Transmembrane</keyword>
<dbReference type="AlphaFoldDB" id="A0AAI8VLH7"/>
<feature type="transmembrane region" description="Helical" evidence="7">
    <location>
        <begin position="141"/>
        <end position="158"/>
    </location>
</feature>
<dbReference type="PANTHER" id="PTHR20855:SF52">
    <property type="entry name" value="ADIPONECTIN RECEPTOR PROTEIN"/>
    <property type="match status" value="1"/>
</dbReference>
<dbReference type="GO" id="GO:0046872">
    <property type="term" value="F:metal ion binding"/>
    <property type="evidence" value="ECO:0007669"/>
    <property type="project" value="UniProtKB-KW"/>
</dbReference>
<evidence type="ECO:0000313" key="9">
    <source>
        <dbReference type="Proteomes" id="UP001295740"/>
    </source>
</evidence>
<evidence type="ECO:0000256" key="2">
    <source>
        <dbReference type="ARBA" id="ARBA00007018"/>
    </source>
</evidence>
<evidence type="ECO:0000256" key="6">
    <source>
        <dbReference type="PIRSR" id="PIRSR604254-1"/>
    </source>
</evidence>
<keyword evidence="4 7" id="KW-1133">Transmembrane helix</keyword>
<dbReference type="GO" id="GO:0016020">
    <property type="term" value="C:membrane"/>
    <property type="evidence" value="ECO:0007669"/>
    <property type="project" value="UniProtKB-SubCell"/>
</dbReference>
<dbReference type="Proteomes" id="UP001295740">
    <property type="component" value="Unassembled WGS sequence"/>
</dbReference>
<feature type="binding site" evidence="6">
    <location>
        <position position="139"/>
    </location>
    <ligand>
        <name>Zn(2+)</name>
        <dbReference type="ChEBI" id="CHEBI:29105"/>
    </ligand>
</feature>
<evidence type="ECO:0000256" key="4">
    <source>
        <dbReference type="ARBA" id="ARBA00022989"/>
    </source>
</evidence>
<comment type="similarity">
    <text evidence="2">Belongs to the ADIPOR family.</text>
</comment>
<comment type="subcellular location">
    <subcellularLocation>
        <location evidence="1">Membrane</location>
        <topology evidence="1">Multi-pass membrane protein</topology>
    </subcellularLocation>
</comment>
<evidence type="ECO:0000256" key="5">
    <source>
        <dbReference type="ARBA" id="ARBA00023136"/>
    </source>
</evidence>
<dbReference type="GO" id="GO:0006882">
    <property type="term" value="P:intracellular zinc ion homeostasis"/>
    <property type="evidence" value="ECO:0007669"/>
    <property type="project" value="TreeGrafter"/>
</dbReference>
<dbReference type="Pfam" id="PF03006">
    <property type="entry name" value="HlyIII"/>
    <property type="match status" value="1"/>
</dbReference>
<evidence type="ECO:0000256" key="7">
    <source>
        <dbReference type="SAM" id="Phobius"/>
    </source>
</evidence>
<feature type="transmembrane region" description="Helical" evidence="7">
    <location>
        <begin position="67"/>
        <end position="89"/>
    </location>
</feature>
<name>A0AAI8VLH7_9PEZI</name>